<reference evidence="2 3" key="1">
    <citation type="submission" date="2023-07" db="EMBL/GenBank/DDBJ databases">
        <title>Comparative genomics of wheat-associated soil bacteria to identify genetic determinants of phenazine resistance.</title>
        <authorList>
            <person name="Mouncey N."/>
        </authorList>
    </citation>
    <scope>NUCLEOTIDE SEQUENCE [LARGE SCALE GENOMIC DNA]</scope>
    <source>
        <strain evidence="2 3">V2I4</strain>
    </source>
</reference>
<dbReference type="Proteomes" id="UP001230328">
    <property type="component" value="Unassembled WGS sequence"/>
</dbReference>
<accession>A0ABU0T0Q6</accession>
<gene>
    <name evidence="2" type="ORF">QF035_006108</name>
</gene>
<keyword evidence="3" id="KW-1185">Reference proteome</keyword>
<evidence type="ECO:0000256" key="1">
    <source>
        <dbReference type="SAM" id="MobiDB-lite"/>
    </source>
</evidence>
<feature type="region of interest" description="Disordered" evidence="1">
    <location>
        <begin position="99"/>
        <end position="120"/>
    </location>
</feature>
<organism evidence="2 3">
    <name type="scientific">Streptomyces umbrinus</name>
    <dbReference type="NCBI Taxonomy" id="67370"/>
    <lineage>
        <taxon>Bacteria</taxon>
        <taxon>Bacillati</taxon>
        <taxon>Actinomycetota</taxon>
        <taxon>Actinomycetes</taxon>
        <taxon>Kitasatosporales</taxon>
        <taxon>Streptomycetaceae</taxon>
        <taxon>Streptomyces</taxon>
        <taxon>Streptomyces phaeochromogenes group</taxon>
    </lineage>
</organism>
<evidence type="ECO:0000313" key="2">
    <source>
        <dbReference type="EMBL" id="MDQ1028526.1"/>
    </source>
</evidence>
<protein>
    <submittedName>
        <fullName evidence="2">Uncharacterized protein</fullName>
    </submittedName>
</protein>
<evidence type="ECO:0000313" key="3">
    <source>
        <dbReference type="Proteomes" id="UP001230328"/>
    </source>
</evidence>
<name>A0ABU0T0Q6_9ACTN</name>
<comment type="caution">
    <text evidence="2">The sequence shown here is derived from an EMBL/GenBank/DDBJ whole genome shotgun (WGS) entry which is preliminary data.</text>
</comment>
<sequence>MSHRARKTPTDMKIWQPEPGETLLARAPVTFATGAAMRVRGMRWFRDTERNDIQGELPGWPEGPVYAARSTGGAVGRNTVKGAAMALGVAVMAVLSSAGGNVSGSSGPDSGKDTPDDRTDEVEDFPVMWAAPGTMARTLPWQLDPARSDEKHYRTHGIVTDRRLVIVGLPFDKKNLKLIEDEVLWQAPLSAMSRVEPKDFKDGDDFKVTFTDGSWCRLGSIRRQRLTRYLVSPLDLVPAESLTPMQRDAVDAYVATKTETPDAVPPIITRRPSGHYRVEVLLPNRLDSFFGASEVSMIMDSGGRELNSADYHPEDF</sequence>
<proteinExistence type="predicted"/>
<dbReference type="EMBL" id="JAUSZI010000002">
    <property type="protein sequence ID" value="MDQ1028526.1"/>
    <property type="molecule type" value="Genomic_DNA"/>
</dbReference>